<sequence>MSGLFSGNSTTQSIANVKMDDMHFILAEGCSSSDSRCLSTIVATESARQI</sequence>
<dbReference type="Proteomes" id="UP001141552">
    <property type="component" value="Unassembled WGS sequence"/>
</dbReference>
<dbReference type="AlphaFoldDB" id="A0A9Q0G1I1"/>
<proteinExistence type="predicted"/>
<evidence type="ECO:0000313" key="2">
    <source>
        <dbReference type="Proteomes" id="UP001141552"/>
    </source>
</evidence>
<reference evidence="1" key="2">
    <citation type="journal article" date="2023" name="Plants (Basel)">
        <title>Annotation of the Turnera subulata (Passifloraceae) Draft Genome Reveals the S-Locus Evolved after the Divergence of Turneroideae from Passifloroideae in a Stepwise Manner.</title>
        <authorList>
            <person name="Henning P.M."/>
            <person name="Roalson E.H."/>
            <person name="Mir W."/>
            <person name="McCubbin A.G."/>
            <person name="Shore J.S."/>
        </authorList>
    </citation>
    <scope>NUCLEOTIDE SEQUENCE</scope>
    <source>
        <strain evidence="1">F60SS</strain>
    </source>
</reference>
<keyword evidence="2" id="KW-1185">Reference proteome</keyword>
<evidence type="ECO:0000313" key="1">
    <source>
        <dbReference type="EMBL" id="KAJ4841834.1"/>
    </source>
</evidence>
<reference evidence="1" key="1">
    <citation type="submission" date="2022-02" db="EMBL/GenBank/DDBJ databases">
        <authorList>
            <person name="Henning P.M."/>
            <person name="McCubbin A.G."/>
            <person name="Shore J.S."/>
        </authorList>
    </citation>
    <scope>NUCLEOTIDE SEQUENCE</scope>
    <source>
        <strain evidence="1">F60SS</strain>
        <tissue evidence="1">Leaves</tissue>
    </source>
</reference>
<protein>
    <submittedName>
        <fullName evidence="1">Uncharacterized protein</fullName>
    </submittedName>
</protein>
<accession>A0A9Q0G1I1</accession>
<organism evidence="1 2">
    <name type="scientific">Turnera subulata</name>
    <dbReference type="NCBI Taxonomy" id="218843"/>
    <lineage>
        <taxon>Eukaryota</taxon>
        <taxon>Viridiplantae</taxon>
        <taxon>Streptophyta</taxon>
        <taxon>Embryophyta</taxon>
        <taxon>Tracheophyta</taxon>
        <taxon>Spermatophyta</taxon>
        <taxon>Magnoliopsida</taxon>
        <taxon>eudicotyledons</taxon>
        <taxon>Gunneridae</taxon>
        <taxon>Pentapetalae</taxon>
        <taxon>rosids</taxon>
        <taxon>fabids</taxon>
        <taxon>Malpighiales</taxon>
        <taxon>Passifloraceae</taxon>
        <taxon>Turnera</taxon>
    </lineage>
</organism>
<dbReference type="EMBL" id="JAKUCV010002673">
    <property type="protein sequence ID" value="KAJ4841834.1"/>
    <property type="molecule type" value="Genomic_DNA"/>
</dbReference>
<name>A0A9Q0G1I1_9ROSI</name>
<comment type="caution">
    <text evidence="1">The sequence shown here is derived from an EMBL/GenBank/DDBJ whole genome shotgun (WGS) entry which is preliminary data.</text>
</comment>
<gene>
    <name evidence="1" type="ORF">Tsubulata_045888</name>
</gene>